<dbReference type="GO" id="GO:0005884">
    <property type="term" value="C:actin filament"/>
    <property type="evidence" value="ECO:0007669"/>
    <property type="project" value="TreeGrafter"/>
</dbReference>
<evidence type="ECO:0000256" key="1">
    <source>
        <dbReference type="ARBA" id="ARBA00008214"/>
    </source>
</evidence>
<dbReference type="InterPro" id="IPR011989">
    <property type="entry name" value="ARM-like"/>
</dbReference>
<feature type="compositionally biased region" description="Low complexity" evidence="4">
    <location>
        <begin position="770"/>
        <end position="780"/>
    </location>
</feature>
<evidence type="ECO:0000313" key="8">
    <source>
        <dbReference type="EMBL" id="ELU08897.1"/>
    </source>
</evidence>
<sequence length="1318" mass="146848">MTKGSSNSKEAITSLGGSDGTVVACSPSVQRILETSTKENQITVSRCKKQRPFPWSFKLILVASVGLDKITDDTHWPLPSHFSGSLTVPGKSAFLAGPSGAHSAIGTSDDQRLGGSASSASLPDHDRMPSSSTLSSHDSCGISVGLAPLAGLLVSPGQESFGYCSPSVSVHNCVCQYHIHCKKSCHENSVISYKEQKSRKYISYFLLDKFSITTFRSKDRRHKSDKYDKYYRPPSGGGSAEYDPTETALYEKQIDNLSEEELNAMFEKMLDDMNLTEEKKMPLRQRSAGEKKVMLSMQFKGSMQVKGKVDQPDEFIQALNNPELRGDKRFELMTSLRVQLTNKTVSWVQEFGTNGLNGILRNLTYCYDNKSERRSTLECVKCLKAFMNNKYGLMAIISHEEALTILARSMDPRDPPSMLETVRLLAAICLVPPDGHDKALEGITMCGEIHGQVRFLPIIQGISMHDPQMKIACLQLINAIVSTPDDVDFRLHLRNEFMRTGLIDALDSLEHVDNEEVKTQVRIFLEHKEEDFDELSHRYENCFELIFNTTLNSASEPYFLSILQHLLIIRDDVVARANYFKLIEECVVQIVLHKSGVDPDFRYTKRFDIDVEPLIGKIQDDSHDDGGSLGGGVAPRHFKNKLEEALTAKQESDAKLSTLEDKCKQYETELNEIKTKVSQGLGATISASLVGGGGGPPPPPPPPLPGGGAPPPPPPPPPPGGGPPPPPPPPLPGMGGPPPPPPPPGGGPPPPPPPPGGGPPPPPLGMLRMGAPATPGSPAAPQLPHGMKSKKKYNPEMQMKRANWNKINVKNLAKDSFWVNVDETKFENPVIFNGLIENFSSKAPKKILSSENSEKKPAKKGKELRVLDPKSAQNLSILLGSIKVPYDEIKRRILEMDESHLTVAMLEQLLKYMPEADKMKQLSGMKDQYDTMAESEQFGVVMSSIRRISPRLNSMVFKMNFSEMVSEIKPDIVAATAALEELQQSTKFASMLQLILLMGNYMNSGSRNAQSIGFELSFITKLENTKSHDGKRTLVHFLADTVEENHKNLVNFTDELLHIEKAVRVSEDNIQKNIKQMEKSVKQLEIDVKNSQNDKSAPPNDRFVEVMSNFSKTARDQCEVLEGMYKKMRSSFESVAKFYCFDPKKYSMEDLFNDTKCFMVSFDKAIKENQKLRETEEKIRRAKEIQEKREREKKEKIARKKALVDMNADDDQEGVMDNLLEALKTGSAFHVNRERKDGKKRTPRAAGAERRAQLTRSRSRQNIFNSPDTNVTREINFEESTTESPAPSRPAKTSAKHKPNSDMKMSDAEELLKRLKEL</sequence>
<feature type="region of interest" description="Disordered" evidence="4">
    <location>
        <begin position="1230"/>
        <end position="1318"/>
    </location>
</feature>
<dbReference type="Pfam" id="PF06371">
    <property type="entry name" value="Drf_GBD"/>
    <property type="match status" value="1"/>
</dbReference>
<dbReference type="Gene3D" id="1.25.10.10">
    <property type="entry name" value="Leucine-rich Repeat Variant"/>
    <property type="match status" value="1"/>
</dbReference>
<dbReference type="Gene3D" id="1.20.58.630">
    <property type="match status" value="1"/>
</dbReference>
<dbReference type="PANTHER" id="PTHR45691">
    <property type="entry name" value="PROTEIN DIAPHANOUS"/>
    <property type="match status" value="1"/>
</dbReference>
<dbReference type="InterPro" id="IPR015425">
    <property type="entry name" value="FH2_Formin"/>
</dbReference>
<dbReference type="InterPro" id="IPR044933">
    <property type="entry name" value="DIA_GBD_sf"/>
</dbReference>
<dbReference type="GO" id="GO:0003779">
    <property type="term" value="F:actin binding"/>
    <property type="evidence" value="ECO:0007669"/>
    <property type="project" value="InterPro"/>
</dbReference>
<keyword evidence="10" id="KW-1185">Reference proteome</keyword>
<dbReference type="SUPFAM" id="SSF48371">
    <property type="entry name" value="ARM repeat"/>
    <property type="match status" value="1"/>
</dbReference>
<dbReference type="EMBL" id="AMQN01001031">
    <property type="status" value="NOT_ANNOTATED_CDS"/>
    <property type="molecule type" value="Genomic_DNA"/>
</dbReference>
<dbReference type="InterPro" id="IPR014767">
    <property type="entry name" value="DAD_dom"/>
</dbReference>
<feature type="region of interest" description="Disordered" evidence="4">
    <location>
        <begin position="223"/>
        <end position="243"/>
    </location>
</feature>
<evidence type="ECO:0000259" key="7">
    <source>
        <dbReference type="PROSITE" id="PS51444"/>
    </source>
</evidence>
<dbReference type="Gene3D" id="1.10.238.150">
    <property type="entry name" value="Formin, FH3 diaphanous domain"/>
    <property type="match status" value="1"/>
</dbReference>
<proteinExistence type="inferred from homology"/>
<dbReference type="Gene3D" id="1.20.58.2220">
    <property type="entry name" value="Formin, FH2 domain"/>
    <property type="match status" value="1"/>
</dbReference>
<protein>
    <recommendedName>
        <fullName evidence="11">FH2 domain-containing protein</fullName>
    </recommendedName>
</protein>
<dbReference type="Gene3D" id="6.10.30.30">
    <property type="match status" value="1"/>
</dbReference>
<feature type="domain" description="FH2" evidence="7">
    <location>
        <begin position="789"/>
        <end position="1188"/>
    </location>
</feature>
<feature type="domain" description="DAD" evidence="5">
    <location>
        <begin position="1209"/>
        <end position="1243"/>
    </location>
</feature>
<dbReference type="PROSITE" id="PS51232">
    <property type="entry name" value="GBD_FH3"/>
    <property type="match status" value="1"/>
</dbReference>
<dbReference type="EnsemblMetazoa" id="CapteT225699">
    <property type="protein sequence ID" value="CapteP225699"/>
    <property type="gene ID" value="CapteG225699"/>
</dbReference>
<keyword evidence="2 3" id="KW-0175">Coiled coil</keyword>
<dbReference type="STRING" id="283909.R7UY70"/>
<dbReference type="SMART" id="SM01139">
    <property type="entry name" value="Drf_FH3"/>
    <property type="match status" value="1"/>
</dbReference>
<comment type="similarity">
    <text evidence="1">Belongs to the formin homology family. Diaphanous subfamily.</text>
</comment>
<dbReference type="InterPro" id="IPR014768">
    <property type="entry name" value="GBD/FH3_dom"/>
</dbReference>
<evidence type="ECO:0008006" key="11">
    <source>
        <dbReference type="Google" id="ProtNLM"/>
    </source>
</evidence>
<dbReference type="InterPro" id="IPR010472">
    <property type="entry name" value="FH3_dom"/>
</dbReference>
<dbReference type="OMA" id="WEVKNPM"/>
<feature type="coiled-coil region" evidence="3">
    <location>
        <begin position="1162"/>
        <end position="1195"/>
    </location>
</feature>
<feature type="region of interest" description="Disordered" evidence="4">
    <location>
        <begin position="105"/>
        <end position="136"/>
    </location>
</feature>
<accession>R7UY70</accession>
<feature type="domain" description="GBD/FH3" evidence="6">
    <location>
        <begin position="254"/>
        <end position="598"/>
    </location>
</feature>
<dbReference type="SMART" id="SM00498">
    <property type="entry name" value="FH2"/>
    <property type="match status" value="1"/>
</dbReference>
<evidence type="ECO:0000256" key="4">
    <source>
        <dbReference type="SAM" id="MobiDB-lite"/>
    </source>
</evidence>
<dbReference type="InterPro" id="IPR042201">
    <property type="entry name" value="FH2_Formin_sf"/>
</dbReference>
<gene>
    <name evidence="8" type="ORF">CAPTEDRAFT_225699</name>
</gene>
<feature type="compositionally biased region" description="Basic and acidic residues" evidence="4">
    <location>
        <begin position="1299"/>
        <end position="1318"/>
    </location>
</feature>
<dbReference type="InterPro" id="IPR051412">
    <property type="entry name" value="Formin_Homology_Diaphanous_sf"/>
</dbReference>
<feature type="compositionally biased region" description="Pro residues" evidence="4">
    <location>
        <begin position="695"/>
        <end position="764"/>
    </location>
</feature>
<evidence type="ECO:0000313" key="9">
    <source>
        <dbReference type="EnsemblMetazoa" id="CapteP225699"/>
    </source>
</evidence>
<dbReference type="InterPro" id="IPR016024">
    <property type="entry name" value="ARM-type_fold"/>
</dbReference>
<dbReference type="HOGENOM" id="CLU_002356_0_1_1"/>
<dbReference type="PROSITE" id="PS51444">
    <property type="entry name" value="FH2"/>
    <property type="match status" value="1"/>
</dbReference>
<dbReference type="PANTHER" id="PTHR45691:SF6">
    <property type="entry name" value="PROTEIN DIAPHANOUS"/>
    <property type="match status" value="1"/>
</dbReference>
<evidence type="ECO:0000256" key="3">
    <source>
        <dbReference type="SAM" id="Coils"/>
    </source>
</evidence>
<reference evidence="9" key="3">
    <citation type="submission" date="2015-06" db="UniProtKB">
        <authorList>
            <consortium name="EnsemblMetazoa"/>
        </authorList>
    </citation>
    <scope>IDENTIFICATION</scope>
</reference>
<dbReference type="SUPFAM" id="SSF101447">
    <property type="entry name" value="Formin homology 2 domain (FH2 domain)"/>
    <property type="match status" value="1"/>
</dbReference>
<dbReference type="EMBL" id="KB298688">
    <property type="protein sequence ID" value="ELU08897.1"/>
    <property type="molecule type" value="Genomic_DNA"/>
</dbReference>
<dbReference type="GO" id="GO:0031267">
    <property type="term" value="F:small GTPase binding"/>
    <property type="evidence" value="ECO:0007669"/>
    <property type="project" value="InterPro"/>
</dbReference>
<evidence type="ECO:0000259" key="6">
    <source>
        <dbReference type="PROSITE" id="PS51232"/>
    </source>
</evidence>
<organism evidence="8">
    <name type="scientific">Capitella teleta</name>
    <name type="common">Polychaete worm</name>
    <dbReference type="NCBI Taxonomy" id="283909"/>
    <lineage>
        <taxon>Eukaryota</taxon>
        <taxon>Metazoa</taxon>
        <taxon>Spiralia</taxon>
        <taxon>Lophotrochozoa</taxon>
        <taxon>Annelida</taxon>
        <taxon>Polychaeta</taxon>
        <taxon>Sedentaria</taxon>
        <taxon>Scolecida</taxon>
        <taxon>Capitellidae</taxon>
        <taxon>Capitella</taxon>
    </lineage>
</organism>
<dbReference type="Pfam" id="PF06367">
    <property type="entry name" value="Drf_FH3"/>
    <property type="match status" value="1"/>
</dbReference>
<evidence type="ECO:0000313" key="10">
    <source>
        <dbReference type="Proteomes" id="UP000014760"/>
    </source>
</evidence>
<evidence type="ECO:0000259" key="5">
    <source>
        <dbReference type="PROSITE" id="PS51231"/>
    </source>
</evidence>
<dbReference type="OrthoDB" id="1104827at2759"/>
<evidence type="ECO:0000256" key="2">
    <source>
        <dbReference type="ARBA" id="ARBA00023054"/>
    </source>
</evidence>
<dbReference type="Gene3D" id="1.10.20.40">
    <property type="entry name" value="Formin, diaphanous GTPase-binding domain"/>
    <property type="match status" value="1"/>
</dbReference>
<dbReference type="GO" id="GO:0030041">
    <property type="term" value="P:actin filament polymerization"/>
    <property type="evidence" value="ECO:0007669"/>
    <property type="project" value="TreeGrafter"/>
</dbReference>
<reference evidence="10" key="1">
    <citation type="submission" date="2012-12" db="EMBL/GenBank/DDBJ databases">
        <authorList>
            <person name="Hellsten U."/>
            <person name="Grimwood J."/>
            <person name="Chapman J.A."/>
            <person name="Shapiro H."/>
            <person name="Aerts A."/>
            <person name="Otillar R.P."/>
            <person name="Terry A.Y."/>
            <person name="Boore J.L."/>
            <person name="Simakov O."/>
            <person name="Marletaz F."/>
            <person name="Cho S.-J."/>
            <person name="Edsinger-Gonzales E."/>
            <person name="Havlak P."/>
            <person name="Kuo D.-H."/>
            <person name="Larsson T."/>
            <person name="Lv J."/>
            <person name="Arendt D."/>
            <person name="Savage R."/>
            <person name="Osoegawa K."/>
            <person name="de Jong P."/>
            <person name="Lindberg D.R."/>
            <person name="Seaver E.C."/>
            <person name="Weisblat D.A."/>
            <person name="Putnam N.H."/>
            <person name="Grigoriev I.V."/>
            <person name="Rokhsar D.S."/>
        </authorList>
    </citation>
    <scope>NUCLEOTIDE SEQUENCE</scope>
    <source>
        <strain evidence="10">I ESC-2004</strain>
    </source>
</reference>
<name>R7UY70_CAPTE</name>
<feature type="region of interest" description="Disordered" evidence="4">
    <location>
        <begin position="686"/>
        <end position="790"/>
    </location>
</feature>
<dbReference type="PROSITE" id="PS51231">
    <property type="entry name" value="DAD"/>
    <property type="match status" value="1"/>
</dbReference>
<dbReference type="Proteomes" id="UP000014760">
    <property type="component" value="Unassembled WGS sequence"/>
</dbReference>
<feature type="coiled-coil region" evidence="3">
    <location>
        <begin position="1067"/>
        <end position="1094"/>
    </location>
</feature>
<feature type="compositionally biased region" description="Polar residues" evidence="4">
    <location>
        <begin position="1254"/>
        <end position="1285"/>
    </location>
</feature>
<reference evidence="8 10" key="2">
    <citation type="journal article" date="2013" name="Nature">
        <title>Insights into bilaterian evolution from three spiralian genomes.</title>
        <authorList>
            <person name="Simakov O."/>
            <person name="Marletaz F."/>
            <person name="Cho S.J."/>
            <person name="Edsinger-Gonzales E."/>
            <person name="Havlak P."/>
            <person name="Hellsten U."/>
            <person name="Kuo D.H."/>
            <person name="Larsson T."/>
            <person name="Lv J."/>
            <person name="Arendt D."/>
            <person name="Savage R."/>
            <person name="Osoegawa K."/>
            <person name="de Jong P."/>
            <person name="Grimwood J."/>
            <person name="Chapman J.A."/>
            <person name="Shapiro H."/>
            <person name="Aerts A."/>
            <person name="Otillar R.P."/>
            <person name="Terry A.Y."/>
            <person name="Boore J.L."/>
            <person name="Grigoriev I.V."/>
            <person name="Lindberg D.R."/>
            <person name="Seaver E.C."/>
            <person name="Weisblat D.A."/>
            <person name="Putnam N.H."/>
            <person name="Rokhsar D.S."/>
        </authorList>
    </citation>
    <scope>NUCLEOTIDE SEQUENCE</scope>
    <source>
        <strain evidence="8 10">I ESC-2004</strain>
    </source>
</reference>
<dbReference type="FunCoup" id="R7UY70">
    <property type="interactions" value="323"/>
</dbReference>
<dbReference type="SMART" id="SM01140">
    <property type="entry name" value="Drf_GBD"/>
    <property type="match status" value="1"/>
</dbReference>
<dbReference type="Pfam" id="PF02181">
    <property type="entry name" value="FH2"/>
    <property type="match status" value="1"/>
</dbReference>
<feature type="coiled-coil region" evidence="3">
    <location>
        <begin position="642"/>
        <end position="676"/>
    </location>
</feature>
<dbReference type="InterPro" id="IPR010473">
    <property type="entry name" value="GTPase-bd"/>
</dbReference>